<protein>
    <submittedName>
        <fullName evidence="2">Uncharacterized protein</fullName>
    </submittedName>
</protein>
<dbReference type="Gramene" id="TKW20719">
    <property type="protein sequence ID" value="TKW20719"/>
    <property type="gene ID" value="SEVIR_4G107800v2"/>
</dbReference>
<organism evidence="2 3">
    <name type="scientific">Setaria viridis</name>
    <name type="common">Green bristlegrass</name>
    <name type="synonym">Setaria italica subsp. viridis</name>
    <dbReference type="NCBI Taxonomy" id="4556"/>
    <lineage>
        <taxon>Eukaryota</taxon>
        <taxon>Viridiplantae</taxon>
        <taxon>Streptophyta</taxon>
        <taxon>Embryophyta</taxon>
        <taxon>Tracheophyta</taxon>
        <taxon>Spermatophyta</taxon>
        <taxon>Magnoliopsida</taxon>
        <taxon>Liliopsida</taxon>
        <taxon>Poales</taxon>
        <taxon>Poaceae</taxon>
        <taxon>PACMAD clade</taxon>
        <taxon>Panicoideae</taxon>
        <taxon>Panicodae</taxon>
        <taxon>Paniceae</taxon>
        <taxon>Cenchrinae</taxon>
        <taxon>Setaria</taxon>
    </lineage>
</organism>
<dbReference type="AlphaFoldDB" id="A0A4U6V1X0"/>
<evidence type="ECO:0000313" key="2">
    <source>
        <dbReference type="EMBL" id="TKW20719.1"/>
    </source>
</evidence>
<keyword evidence="3" id="KW-1185">Reference proteome</keyword>
<accession>A0A4U6V1X0</accession>
<dbReference type="Proteomes" id="UP000298652">
    <property type="component" value="Chromosome 4"/>
</dbReference>
<gene>
    <name evidence="2" type="ORF">SEVIR_4G107800v2</name>
</gene>
<keyword evidence="1" id="KW-1133">Transmembrane helix</keyword>
<evidence type="ECO:0000313" key="3">
    <source>
        <dbReference type="Proteomes" id="UP000298652"/>
    </source>
</evidence>
<sequence>MPPLCMSASNGTSPSVQPGKGNVFFLGPWKPNAFSKKERRETPCPLLTIHRTAKPKYKQSCWHKDYLKANLVCGKLLAVRRPREMGSFRGGPHVTVIREETGASTKEASLLGGLHMGIQLACNIDVLFKVLYVLMVLYVMLFAC</sequence>
<name>A0A4U6V1X0_SETVI</name>
<proteinExistence type="predicted"/>
<keyword evidence="1" id="KW-0812">Transmembrane</keyword>
<reference evidence="2" key="1">
    <citation type="submission" date="2019-03" db="EMBL/GenBank/DDBJ databases">
        <title>WGS assembly of Setaria viridis.</title>
        <authorList>
            <person name="Huang P."/>
            <person name="Jenkins J."/>
            <person name="Grimwood J."/>
            <person name="Barry K."/>
            <person name="Healey A."/>
            <person name="Mamidi S."/>
            <person name="Sreedasyam A."/>
            <person name="Shu S."/>
            <person name="Feldman M."/>
            <person name="Wu J."/>
            <person name="Yu Y."/>
            <person name="Chen C."/>
            <person name="Johnson J."/>
            <person name="Rokhsar D."/>
            <person name="Baxter I."/>
            <person name="Schmutz J."/>
            <person name="Brutnell T."/>
            <person name="Kellogg E."/>
        </authorList>
    </citation>
    <scope>NUCLEOTIDE SEQUENCE [LARGE SCALE GENOMIC DNA]</scope>
</reference>
<evidence type="ECO:0000256" key="1">
    <source>
        <dbReference type="SAM" id="Phobius"/>
    </source>
</evidence>
<dbReference type="EMBL" id="CM016555">
    <property type="protein sequence ID" value="TKW20719.1"/>
    <property type="molecule type" value="Genomic_DNA"/>
</dbReference>
<keyword evidence="1" id="KW-0472">Membrane</keyword>
<feature type="transmembrane region" description="Helical" evidence="1">
    <location>
        <begin position="126"/>
        <end position="143"/>
    </location>
</feature>